<evidence type="ECO:0000313" key="3">
    <source>
        <dbReference type="EMBL" id="TWU48653.1"/>
    </source>
</evidence>
<evidence type="ECO:0000313" key="4">
    <source>
        <dbReference type="Proteomes" id="UP000318288"/>
    </source>
</evidence>
<dbReference type="AlphaFoldDB" id="A0A5C6EFT5"/>
<evidence type="ECO:0000256" key="1">
    <source>
        <dbReference type="ARBA" id="ARBA00023125"/>
    </source>
</evidence>
<dbReference type="Pfam" id="PF02311">
    <property type="entry name" value="AraC_binding"/>
    <property type="match status" value="1"/>
</dbReference>
<dbReference type="PANTHER" id="PTHR37694:SF1">
    <property type="entry name" value="SLR8022 PROTEIN"/>
    <property type="match status" value="1"/>
</dbReference>
<reference evidence="3 4" key="1">
    <citation type="submission" date="2019-02" db="EMBL/GenBank/DDBJ databases">
        <title>Deep-cultivation of Planctomycetes and their phenomic and genomic characterization uncovers novel biology.</title>
        <authorList>
            <person name="Wiegand S."/>
            <person name="Jogler M."/>
            <person name="Boedeker C."/>
            <person name="Pinto D."/>
            <person name="Vollmers J."/>
            <person name="Rivas-Marin E."/>
            <person name="Kohn T."/>
            <person name="Peeters S.H."/>
            <person name="Heuer A."/>
            <person name="Rast P."/>
            <person name="Oberbeckmann S."/>
            <person name="Bunk B."/>
            <person name="Jeske O."/>
            <person name="Meyerdierks A."/>
            <person name="Storesund J.E."/>
            <person name="Kallscheuer N."/>
            <person name="Luecker S."/>
            <person name="Lage O.M."/>
            <person name="Pohl T."/>
            <person name="Merkel B.J."/>
            <person name="Hornburger P."/>
            <person name="Mueller R.-W."/>
            <person name="Bruemmer F."/>
            <person name="Labrenz M."/>
            <person name="Spormann A.M."/>
            <person name="Op Den Camp H."/>
            <person name="Overmann J."/>
            <person name="Amann R."/>
            <person name="Jetten M.S.M."/>
            <person name="Mascher T."/>
            <person name="Medema M.H."/>
            <person name="Devos D.P."/>
            <person name="Kaster A.-K."/>
            <person name="Ovreas L."/>
            <person name="Rohde M."/>
            <person name="Galperin M.Y."/>
            <person name="Jogler C."/>
        </authorList>
    </citation>
    <scope>NUCLEOTIDE SEQUENCE [LARGE SCALE GENOMIC DNA]</scope>
    <source>
        <strain evidence="3 4">Poly51</strain>
    </source>
</reference>
<dbReference type="Gene3D" id="2.60.120.10">
    <property type="entry name" value="Jelly Rolls"/>
    <property type="match status" value="1"/>
</dbReference>
<feature type="domain" description="AraC-type arabinose-binding/dimerisation" evidence="2">
    <location>
        <begin position="55"/>
        <end position="94"/>
    </location>
</feature>
<keyword evidence="1" id="KW-0238">DNA-binding</keyword>
<name>A0A5C6EFT5_9BACT</name>
<evidence type="ECO:0000259" key="2">
    <source>
        <dbReference type="Pfam" id="PF02311"/>
    </source>
</evidence>
<protein>
    <recommendedName>
        <fullName evidence="2">AraC-type arabinose-binding/dimerisation domain-containing protein</fullName>
    </recommendedName>
</protein>
<dbReference type="InterPro" id="IPR011051">
    <property type="entry name" value="RmlC_Cupin_sf"/>
</dbReference>
<dbReference type="CDD" id="cd02230">
    <property type="entry name" value="cupin_HP0902-like"/>
    <property type="match status" value="1"/>
</dbReference>
<organism evidence="3 4">
    <name type="scientific">Rubripirellula tenax</name>
    <dbReference type="NCBI Taxonomy" id="2528015"/>
    <lineage>
        <taxon>Bacteria</taxon>
        <taxon>Pseudomonadati</taxon>
        <taxon>Planctomycetota</taxon>
        <taxon>Planctomycetia</taxon>
        <taxon>Pirellulales</taxon>
        <taxon>Pirellulaceae</taxon>
        <taxon>Rubripirellula</taxon>
    </lineage>
</organism>
<dbReference type="RefSeq" id="WP_146460136.1">
    <property type="nucleotide sequence ID" value="NZ_SJPW01000006.1"/>
</dbReference>
<sequence>MDTKPGQLLDLHDFGNDAEPKPKLLLQNDSFKVMRLVLRAGKTIPEHKAMKEITVQTVAGKVEFMTMGETHTMTAGNLIYLEPSELHSLTAIEDAIVLVTMAK</sequence>
<dbReference type="Proteomes" id="UP000318288">
    <property type="component" value="Unassembled WGS sequence"/>
</dbReference>
<dbReference type="EMBL" id="SJPW01000006">
    <property type="protein sequence ID" value="TWU48653.1"/>
    <property type="molecule type" value="Genomic_DNA"/>
</dbReference>
<dbReference type="GO" id="GO:0003677">
    <property type="term" value="F:DNA binding"/>
    <property type="evidence" value="ECO:0007669"/>
    <property type="project" value="UniProtKB-KW"/>
</dbReference>
<dbReference type="InterPro" id="IPR014710">
    <property type="entry name" value="RmlC-like_jellyroll"/>
</dbReference>
<proteinExistence type="predicted"/>
<dbReference type="PANTHER" id="PTHR37694">
    <property type="entry name" value="SLR8022 PROTEIN"/>
    <property type="match status" value="1"/>
</dbReference>
<accession>A0A5C6EFT5</accession>
<gene>
    <name evidence="3" type="ORF">Poly51_45540</name>
</gene>
<dbReference type="InterPro" id="IPR003313">
    <property type="entry name" value="AraC-bd"/>
</dbReference>
<comment type="caution">
    <text evidence="3">The sequence shown here is derived from an EMBL/GenBank/DDBJ whole genome shotgun (WGS) entry which is preliminary data.</text>
</comment>
<dbReference type="SUPFAM" id="SSF51182">
    <property type="entry name" value="RmlC-like cupins"/>
    <property type="match status" value="1"/>
</dbReference>
<dbReference type="OrthoDB" id="8265259at2"/>
<keyword evidence="4" id="KW-1185">Reference proteome</keyword>
<dbReference type="GO" id="GO:0006355">
    <property type="term" value="P:regulation of DNA-templated transcription"/>
    <property type="evidence" value="ECO:0007669"/>
    <property type="project" value="InterPro"/>
</dbReference>